<evidence type="ECO:0000256" key="1">
    <source>
        <dbReference type="ARBA" id="ARBA00022801"/>
    </source>
</evidence>
<dbReference type="PANTHER" id="PTHR34142:SF1">
    <property type="entry name" value="GLYCOSIDE HYDROLASE FAMILY 5 DOMAIN-CONTAINING PROTEIN"/>
    <property type="match status" value="1"/>
</dbReference>
<dbReference type="EMBL" id="CP014263">
    <property type="protein sequence ID" value="AQG78093.1"/>
    <property type="molecule type" value="Genomic_DNA"/>
</dbReference>
<reference evidence="5 6" key="1">
    <citation type="submission" date="2016-01" db="EMBL/GenBank/DDBJ databases">
        <authorList>
            <person name="Oliw E.H."/>
        </authorList>
    </citation>
    <scope>NUCLEOTIDE SEQUENCE [LARGE SCALE GENOMIC DNA]</scope>
    <source>
        <strain evidence="5 6">DY10</strain>
    </source>
</reference>
<dbReference type="Pfam" id="PF00150">
    <property type="entry name" value="Cellulase"/>
    <property type="match status" value="1"/>
</dbReference>
<dbReference type="SUPFAM" id="SSF51445">
    <property type="entry name" value="(Trans)glycosidases"/>
    <property type="match status" value="1"/>
</dbReference>
<evidence type="ECO:0000313" key="5">
    <source>
        <dbReference type="EMBL" id="AQG78093.1"/>
    </source>
</evidence>
<dbReference type="NCBIfam" id="TIGR04183">
    <property type="entry name" value="Por_Secre_tail"/>
    <property type="match status" value="1"/>
</dbReference>
<keyword evidence="2 3" id="KW-0326">Glycosidase</keyword>
<dbReference type="STRING" id="1178516.AWR27_01240"/>
<dbReference type="RefSeq" id="WP_077129517.1">
    <property type="nucleotide sequence ID" value="NZ_CP014263.1"/>
</dbReference>
<dbReference type="Gene3D" id="2.60.40.10">
    <property type="entry name" value="Immunoglobulins"/>
    <property type="match status" value="1"/>
</dbReference>
<name>A0A1P9WRW8_9BACT</name>
<dbReference type="GO" id="GO:0000272">
    <property type="term" value="P:polysaccharide catabolic process"/>
    <property type="evidence" value="ECO:0007669"/>
    <property type="project" value="InterPro"/>
</dbReference>
<dbReference type="InterPro" id="IPR035986">
    <property type="entry name" value="PKD_dom_sf"/>
</dbReference>
<keyword evidence="1 3" id="KW-0378">Hydrolase</keyword>
<dbReference type="Proteomes" id="UP000187941">
    <property type="component" value="Chromosome"/>
</dbReference>
<dbReference type="InterPro" id="IPR017853">
    <property type="entry name" value="GH"/>
</dbReference>
<dbReference type="SUPFAM" id="SSF49299">
    <property type="entry name" value="PKD domain"/>
    <property type="match status" value="1"/>
</dbReference>
<dbReference type="AlphaFoldDB" id="A0A1P9WRW8"/>
<dbReference type="InterPro" id="IPR001547">
    <property type="entry name" value="Glyco_hydro_5"/>
</dbReference>
<dbReference type="KEGG" id="smon:AWR27_01240"/>
<dbReference type="PANTHER" id="PTHR34142">
    <property type="entry name" value="ENDO-BETA-1,4-GLUCANASE A"/>
    <property type="match status" value="1"/>
</dbReference>
<dbReference type="GO" id="GO:0004553">
    <property type="term" value="F:hydrolase activity, hydrolyzing O-glycosyl compounds"/>
    <property type="evidence" value="ECO:0007669"/>
    <property type="project" value="InterPro"/>
</dbReference>
<dbReference type="PROSITE" id="PS00659">
    <property type="entry name" value="GLYCOSYL_HYDROL_F5"/>
    <property type="match status" value="1"/>
</dbReference>
<evidence type="ECO:0000259" key="4">
    <source>
        <dbReference type="Pfam" id="PF00150"/>
    </source>
</evidence>
<dbReference type="InterPro" id="IPR013783">
    <property type="entry name" value="Ig-like_fold"/>
</dbReference>
<keyword evidence="6" id="KW-1185">Reference proteome</keyword>
<protein>
    <recommendedName>
        <fullName evidence="4">Glycoside hydrolase family 5 domain-containing protein</fullName>
    </recommendedName>
</protein>
<proteinExistence type="inferred from homology"/>
<accession>A0A1P9WRW8</accession>
<gene>
    <name evidence="5" type="ORF">AWR27_01240</name>
</gene>
<comment type="similarity">
    <text evidence="3">Belongs to the glycosyl hydrolase 5 (cellulase A) family.</text>
</comment>
<dbReference type="InterPro" id="IPR026444">
    <property type="entry name" value="Secre_tail"/>
</dbReference>
<dbReference type="InterPro" id="IPR018087">
    <property type="entry name" value="Glyco_hydro_5_CS"/>
</dbReference>
<dbReference type="Pfam" id="PF17957">
    <property type="entry name" value="Big_7"/>
    <property type="match status" value="1"/>
</dbReference>
<evidence type="ECO:0000256" key="3">
    <source>
        <dbReference type="RuleBase" id="RU361153"/>
    </source>
</evidence>
<evidence type="ECO:0000256" key="2">
    <source>
        <dbReference type="ARBA" id="ARBA00023295"/>
    </source>
</evidence>
<sequence>MKTTTSLLLCLFLFIIFSGITTFTFGQSPTPLAANGRLKLTGVQLTNETGQAVQLRGMSSHGLHWFDQCFTQASVQALARDWGADVFRAALYVDEGGYLSNPTGLTAKMNQLVGWTAQAGMYCIIDWHILNPGNPNDRLPQAIDFFRTMAQTHAGKKHVIYEICNEPNGVDWNTIKQYADQVIPVIRQYDSEAIILVGTPQWGQKPQDVLNNPLTGANAYNVMYTFHFYATSHFFQDDVDNVSNRIPMFCSEWGTPDYSGNGSVNYQNAQAWLTLMAGQNRGGQKISWTNWNFADKAETSSALNPGSCNNQQWNNTSPSGTWVKDKILNPADSWAGATPPPPANQPPTVALTTPTNNATFTAPASINLTATATDADGTISKVEFFSGSTKVGESSSSPYSFNWTNVAAGTYTLAAKAIDNAGVTTTSAQVSIRVNNPPTQPPTPPTSATGEILGANCASVNAVLSFTLNPVNMPNATAFSWWANGSTQRITPGSAGQVSVNFGPWFSGGQVCVGVNYSAAPWYKQFCKNVSRCGSGARVAASVEEAEDLVFPNPSADCFTFIAKRAIQGVSVTDAMGRERIRLGAVPVGQTVSFGNGLNAGTYLLHLRYDAQTRRTVKLVKAGQ</sequence>
<organism evidence="5 6">
    <name type="scientific">Spirosoma montaniterrae</name>
    <dbReference type="NCBI Taxonomy" id="1178516"/>
    <lineage>
        <taxon>Bacteria</taxon>
        <taxon>Pseudomonadati</taxon>
        <taxon>Bacteroidota</taxon>
        <taxon>Cytophagia</taxon>
        <taxon>Cytophagales</taxon>
        <taxon>Cytophagaceae</taxon>
        <taxon>Spirosoma</taxon>
    </lineage>
</organism>
<dbReference type="OrthoDB" id="154460at2"/>
<feature type="domain" description="Glycoside hydrolase family 5" evidence="4">
    <location>
        <begin position="47"/>
        <end position="295"/>
    </location>
</feature>
<evidence type="ECO:0000313" key="6">
    <source>
        <dbReference type="Proteomes" id="UP000187941"/>
    </source>
</evidence>
<dbReference type="Gene3D" id="3.20.20.80">
    <property type="entry name" value="Glycosidases"/>
    <property type="match status" value="1"/>
</dbReference>